<dbReference type="SUPFAM" id="SSF53335">
    <property type="entry name" value="S-adenosyl-L-methionine-dependent methyltransferases"/>
    <property type="match status" value="1"/>
</dbReference>
<evidence type="ECO:0000256" key="2">
    <source>
        <dbReference type="ARBA" id="ARBA00022679"/>
    </source>
</evidence>
<evidence type="ECO:0000256" key="1">
    <source>
        <dbReference type="ARBA" id="ARBA00022603"/>
    </source>
</evidence>
<dbReference type="PROSITE" id="PS51682">
    <property type="entry name" value="SAM_OMT_I"/>
    <property type="match status" value="1"/>
</dbReference>
<evidence type="ECO:0000313" key="4">
    <source>
        <dbReference type="EMBL" id="TCO07451.1"/>
    </source>
</evidence>
<keyword evidence="3" id="KW-0949">S-adenosyl-L-methionine</keyword>
<comment type="caution">
    <text evidence="4">The sequence shown here is derived from an EMBL/GenBank/DDBJ whole genome shotgun (WGS) entry which is preliminary data.</text>
</comment>
<proteinExistence type="predicted"/>
<name>A0A4R2GH75_9BACT</name>
<dbReference type="InterPro" id="IPR029063">
    <property type="entry name" value="SAM-dependent_MTases_sf"/>
</dbReference>
<evidence type="ECO:0000256" key="3">
    <source>
        <dbReference type="ARBA" id="ARBA00022691"/>
    </source>
</evidence>
<accession>A0A4R2GH75</accession>
<keyword evidence="2 4" id="KW-0808">Transferase</keyword>
<dbReference type="CDD" id="cd02440">
    <property type="entry name" value="AdoMet_MTases"/>
    <property type="match status" value="1"/>
</dbReference>
<dbReference type="GO" id="GO:0008171">
    <property type="term" value="F:O-methyltransferase activity"/>
    <property type="evidence" value="ECO:0007669"/>
    <property type="project" value="InterPro"/>
</dbReference>
<dbReference type="EMBL" id="SLWK01000008">
    <property type="protein sequence ID" value="TCO07451.1"/>
    <property type="molecule type" value="Genomic_DNA"/>
</dbReference>
<dbReference type="AlphaFoldDB" id="A0A4R2GH75"/>
<keyword evidence="5" id="KW-1185">Reference proteome</keyword>
<dbReference type="OrthoDB" id="9799672at2"/>
<keyword evidence="1 4" id="KW-0489">Methyltransferase</keyword>
<dbReference type="InterPro" id="IPR002935">
    <property type="entry name" value="SAM_O-MeTrfase"/>
</dbReference>
<dbReference type="PANTHER" id="PTHR43167">
    <property type="entry name" value="PUTATIVE (AFU_ORTHOLOGUE AFUA_6G01830)-RELATED"/>
    <property type="match status" value="1"/>
</dbReference>
<dbReference type="PANTHER" id="PTHR43167:SF1">
    <property type="entry name" value="PUTATIVE (AFU_ORTHOLOGUE AFUA_6G01830)-RELATED"/>
    <property type="match status" value="1"/>
</dbReference>
<reference evidence="4 5" key="1">
    <citation type="submission" date="2019-03" db="EMBL/GenBank/DDBJ databases">
        <title>Genomic Encyclopedia of Type Strains, Phase IV (KMG-IV): sequencing the most valuable type-strain genomes for metagenomic binning, comparative biology and taxonomic classification.</title>
        <authorList>
            <person name="Goeker M."/>
        </authorList>
    </citation>
    <scope>NUCLEOTIDE SEQUENCE [LARGE SCALE GENOMIC DNA]</scope>
    <source>
        <strain evidence="4 5">DSM 24179</strain>
    </source>
</reference>
<dbReference type="GO" id="GO:0032259">
    <property type="term" value="P:methylation"/>
    <property type="evidence" value="ECO:0007669"/>
    <property type="project" value="UniProtKB-KW"/>
</dbReference>
<evidence type="ECO:0000313" key="5">
    <source>
        <dbReference type="Proteomes" id="UP000295221"/>
    </source>
</evidence>
<dbReference type="Gene3D" id="3.40.50.150">
    <property type="entry name" value="Vaccinia Virus protein VP39"/>
    <property type="match status" value="1"/>
</dbReference>
<dbReference type="RefSeq" id="WP_132434150.1">
    <property type="nucleotide sequence ID" value="NZ_SLWK01000008.1"/>
</dbReference>
<organism evidence="4 5">
    <name type="scientific">Natronoflexus pectinivorans</name>
    <dbReference type="NCBI Taxonomy" id="682526"/>
    <lineage>
        <taxon>Bacteria</taxon>
        <taxon>Pseudomonadati</taxon>
        <taxon>Bacteroidota</taxon>
        <taxon>Bacteroidia</taxon>
        <taxon>Marinilabiliales</taxon>
        <taxon>Marinilabiliaceae</taxon>
        <taxon>Natronoflexus</taxon>
    </lineage>
</organism>
<sequence>MKFKLLLRSTGLQILILFWLFMPVANGQELKENPELDARVQKFLDSREGQWRDLNVPTIDGQILYNLIIENKLQSGLEIGTSTGHSAIWIAWAFSKTGGKLITVEINESRYKQALENFKEAGLSEYIDARLANAHHLVPELKGPFDFVFSDADKNWYKNYFIAVDPNLISGGFYVTHNVYYRDRLRSGNMAEYVNYLLNHPNYTTTFDDSGNGLSISIKK</sequence>
<protein>
    <submittedName>
        <fullName evidence="4">Putative O-methyltransferase YrrM</fullName>
    </submittedName>
</protein>
<dbReference type="Pfam" id="PF01596">
    <property type="entry name" value="Methyltransf_3"/>
    <property type="match status" value="1"/>
</dbReference>
<gene>
    <name evidence="4" type="ORF">EV194_10858</name>
</gene>
<dbReference type="Proteomes" id="UP000295221">
    <property type="component" value="Unassembled WGS sequence"/>
</dbReference>